<dbReference type="SUPFAM" id="SSF48452">
    <property type="entry name" value="TPR-like"/>
    <property type="match status" value="1"/>
</dbReference>
<dbReference type="SMART" id="SM00666">
    <property type="entry name" value="PB1"/>
    <property type="match status" value="1"/>
</dbReference>
<dbReference type="PANTHER" id="PTHR46183">
    <property type="entry name" value="PROTEIN CLMP1"/>
    <property type="match status" value="1"/>
</dbReference>
<dbReference type="EMBL" id="CM008971">
    <property type="protein sequence ID" value="PNW77301.1"/>
    <property type="molecule type" value="Genomic_DNA"/>
</dbReference>
<feature type="region of interest" description="Disordered" evidence="3">
    <location>
        <begin position="481"/>
        <end position="510"/>
    </location>
</feature>
<dbReference type="InterPro" id="IPR011990">
    <property type="entry name" value="TPR-like_helical_dom_sf"/>
</dbReference>
<dbReference type="PROSITE" id="PS51745">
    <property type="entry name" value="PB1"/>
    <property type="match status" value="1"/>
</dbReference>
<gene>
    <name evidence="5" type="ORF">CHLRE_10g430501v5</name>
</gene>
<dbReference type="PROSITE" id="PS50005">
    <property type="entry name" value="TPR"/>
    <property type="match status" value="2"/>
</dbReference>
<dbReference type="Pfam" id="PF00564">
    <property type="entry name" value="PB1"/>
    <property type="match status" value="1"/>
</dbReference>
<dbReference type="AlphaFoldDB" id="A0A2K3D9U2"/>
<dbReference type="Gramene" id="PNW77301">
    <property type="protein sequence ID" value="PNW77301"/>
    <property type="gene ID" value="CHLRE_10g430501v5"/>
</dbReference>
<dbReference type="FunCoup" id="A0A2K3D9U2">
    <property type="interactions" value="617"/>
</dbReference>
<dbReference type="SUPFAM" id="SSF54277">
    <property type="entry name" value="CAD &amp; PB1 domains"/>
    <property type="match status" value="1"/>
</dbReference>
<evidence type="ECO:0000256" key="3">
    <source>
        <dbReference type="SAM" id="MobiDB-lite"/>
    </source>
</evidence>
<dbReference type="RefSeq" id="XP_042920033.1">
    <property type="nucleotide sequence ID" value="XM_043066636.1"/>
</dbReference>
<dbReference type="STRING" id="3055.A0A2K3D9U2"/>
<dbReference type="InterPro" id="IPR019734">
    <property type="entry name" value="TPR_rpt"/>
</dbReference>
<dbReference type="InterPro" id="IPR000270">
    <property type="entry name" value="PB1_dom"/>
</dbReference>
<dbReference type="InterPro" id="IPR053793">
    <property type="entry name" value="PB1-like"/>
</dbReference>
<proteinExistence type="predicted"/>
<dbReference type="Gene3D" id="1.25.40.10">
    <property type="entry name" value="Tetratricopeptide repeat domain"/>
    <property type="match status" value="1"/>
</dbReference>
<evidence type="ECO:0000256" key="2">
    <source>
        <dbReference type="PROSITE-ProRule" id="PRU00339"/>
    </source>
</evidence>
<dbReference type="GeneID" id="5728091"/>
<dbReference type="Gene3D" id="3.10.20.90">
    <property type="entry name" value="Phosphatidylinositol 3-kinase Catalytic Subunit, Chain A, domain 1"/>
    <property type="match status" value="1"/>
</dbReference>
<dbReference type="SMART" id="SM00028">
    <property type="entry name" value="TPR"/>
    <property type="match status" value="3"/>
</dbReference>
<dbReference type="PaxDb" id="3055-EDP06291"/>
<dbReference type="PANTHER" id="PTHR46183:SF8">
    <property type="entry name" value="PROTEIN CLMP1"/>
    <property type="match status" value="1"/>
</dbReference>
<dbReference type="KEGG" id="cre:CHLRE_10g430501v5"/>
<sequence length="690" mass="72891">MAKTKTKSPAKPAPAAPANLDTEVAKKFVELKTEGNQAFARGDYAKALNVYDDAIKLLPTTAPERADIYNNKAACFIGQKRYKEAVKECTSALEVAPNSVRALQRRAKAFEQQGLYKEALADVTAINKTDLASPETQEQERRLREAAARGGAAGAAAARPRSAVAPGARAAGAGGGSAVAAAAQNNKLQNLLQQGVFVAKATLGDDTKLVHLSLSNSYADVLAAVQQKFPSAGAFLLKYVDKNGDLITLTCKADMHTALGELVQQYQRQVQGQGAHGPKLTSFPPLKLIVQPCAEADVPKPPVEEELERAQLAAMQRAQLAAAQAKVAEAGGAGEEAAHMDSWVMDFAQLFVQQTGLEPDKHIDLHNMGWEAVTKALDSTIHAEAATPLFAKARDSFRDVAATGLTGWGQVHQLQGNRLLEAAGRAGKKLEEVKSAVEAEFAEAEKRYGEALAYSPDFFDAAANMCQLVFERAKLAAGLMPAPEPEKKSEGEEANGKDAGKSQEQVAAEQSEAAAAATKAALAKLTAAGVEGAKALYGSAMSWADKAVGLAPKHDEAQAARVAEGGAAAAAANPGEFSFKAQALVLKGNFMYEWSQMLAAVGRPEAEWRAELEAAQALFREAGCPEKDIRNALRNHLKAPELNIPAEEEEPAKEEAKPAAAAAAAKEEPAAEEKPKAKGLPSLEVKKAKK</sequence>
<name>A0A2K3D9U2_CHLRE</name>
<dbReference type="OrthoDB" id="2942533at2759"/>
<evidence type="ECO:0000256" key="1">
    <source>
        <dbReference type="ARBA" id="ARBA00022737"/>
    </source>
</evidence>
<feature type="region of interest" description="Disordered" evidence="3">
    <location>
        <begin position="640"/>
        <end position="690"/>
    </location>
</feature>
<evidence type="ECO:0000313" key="6">
    <source>
        <dbReference type="Proteomes" id="UP000006906"/>
    </source>
</evidence>
<feature type="domain" description="PB1" evidence="4">
    <location>
        <begin position="196"/>
        <end position="293"/>
    </location>
</feature>
<dbReference type="CDD" id="cd05992">
    <property type="entry name" value="PB1"/>
    <property type="match status" value="1"/>
</dbReference>
<organism evidence="5 6">
    <name type="scientific">Chlamydomonas reinhardtii</name>
    <name type="common">Chlamydomonas smithii</name>
    <dbReference type="NCBI Taxonomy" id="3055"/>
    <lineage>
        <taxon>Eukaryota</taxon>
        <taxon>Viridiplantae</taxon>
        <taxon>Chlorophyta</taxon>
        <taxon>core chlorophytes</taxon>
        <taxon>Chlorophyceae</taxon>
        <taxon>CS clade</taxon>
        <taxon>Chlamydomonadales</taxon>
        <taxon>Chlamydomonadaceae</taxon>
        <taxon>Chlamydomonas</taxon>
    </lineage>
</organism>
<evidence type="ECO:0000259" key="4">
    <source>
        <dbReference type="PROSITE" id="PS51745"/>
    </source>
</evidence>
<keyword evidence="1" id="KW-0677">Repeat</keyword>
<dbReference type="InParanoid" id="A0A2K3D9U2"/>
<accession>A0A2K3D9U2</accession>
<keyword evidence="6" id="KW-1185">Reference proteome</keyword>
<dbReference type="Proteomes" id="UP000006906">
    <property type="component" value="Chromosome 10"/>
</dbReference>
<feature type="repeat" description="TPR" evidence="2">
    <location>
        <begin position="66"/>
        <end position="99"/>
    </location>
</feature>
<feature type="compositionally biased region" description="Basic and acidic residues" evidence="3">
    <location>
        <begin position="665"/>
        <end position="676"/>
    </location>
</feature>
<feature type="compositionally biased region" description="Basic and acidic residues" evidence="3">
    <location>
        <begin position="484"/>
        <end position="501"/>
    </location>
</feature>
<feature type="repeat" description="TPR" evidence="2">
    <location>
        <begin position="28"/>
        <end position="61"/>
    </location>
</feature>
<dbReference type="ExpressionAtlas" id="A0A2K3D9U2">
    <property type="expression patterns" value="baseline and differential"/>
</dbReference>
<keyword evidence="2" id="KW-0802">TPR repeat</keyword>
<dbReference type="InterPro" id="IPR044517">
    <property type="entry name" value="PHOX1-4"/>
</dbReference>
<protein>
    <recommendedName>
        <fullName evidence="4">PB1 domain-containing protein</fullName>
    </recommendedName>
</protein>
<reference evidence="5 6" key="1">
    <citation type="journal article" date="2007" name="Science">
        <title>The Chlamydomonas genome reveals the evolution of key animal and plant functions.</title>
        <authorList>
            <person name="Merchant S.S."/>
            <person name="Prochnik S.E."/>
            <person name="Vallon O."/>
            <person name="Harris E.H."/>
            <person name="Karpowicz S.J."/>
            <person name="Witman G.B."/>
            <person name="Terry A."/>
            <person name="Salamov A."/>
            <person name="Fritz-Laylin L.K."/>
            <person name="Marechal-Drouard L."/>
            <person name="Marshall W.F."/>
            <person name="Qu L.H."/>
            <person name="Nelson D.R."/>
            <person name="Sanderfoot A.A."/>
            <person name="Spalding M.H."/>
            <person name="Kapitonov V.V."/>
            <person name="Ren Q."/>
            <person name="Ferris P."/>
            <person name="Lindquist E."/>
            <person name="Shapiro H."/>
            <person name="Lucas S.M."/>
            <person name="Grimwood J."/>
            <person name="Schmutz J."/>
            <person name="Cardol P."/>
            <person name="Cerutti H."/>
            <person name="Chanfreau G."/>
            <person name="Chen C.L."/>
            <person name="Cognat V."/>
            <person name="Croft M.T."/>
            <person name="Dent R."/>
            <person name="Dutcher S."/>
            <person name="Fernandez E."/>
            <person name="Fukuzawa H."/>
            <person name="Gonzalez-Ballester D."/>
            <person name="Gonzalez-Halphen D."/>
            <person name="Hallmann A."/>
            <person name="Hanikenne M."/>
            <person name="Hippler M."/>
            <person name="Inwood W."/>
            <person name="Jabbari K."/>
            <person name="Kalanon M."/>
            <person name="Kuras R."/>
            <person name="Lefebvre P.A."/>
            <person name="Lemaire S.D."/>
            <person name="Lobanov A.V."/>
            <person name="Lohr M."/>
            <person name="Manuell A."/>
            <person name="Meier I."/>
            <person name="Mets L."/>
            <person name="Mittag M."/>
            <person name="Mittelmeier T."/>
            <person name="Moroney J.V."/>
            <person name="Moseley J."/>
            <person name="Napoli C."/>
            <person name="Nedelcu A.M."/>
            <person name="Niyogi K."/>
            <person name="Novoselov S.V."/>
            <person name="Paulsen I.T."/>
            <person name="Pazour G."/>
            <person name="Purton S."/>
            <person name="Ral J.P."/>
            <person name="Riano-Pachon D.M."/>
            <person name="Riekhof W."/>
            <person name="Rymarquis L."/>
            <person name="Schroda M."/>
            <person name="Stern D."/>
            <person name="Umen J."/>
            <person name="Willows R."/>
            <person name="Wilson N."/>
            <person name="Zimmer S.L."/>
            <person name="Allmer J."/>
            <person name="Balk J."/>
            <person name="Bisova K."/>
            <person name="Chen C.J."/>
            <person name="Elias M."/>
            <person name="Gendler K."/>
            <person name="Hauser C."/>
            <person name="Lamb M.R."/>
            <person name="Ledford H."/>
            <person name="Long J.C."/>
            <person name="Minagawa J."/>
            <person name="Page M.D."/>
            <person name="Pan J."/>
            <person name="Pootakham W."/>
            <person name="Roje S."/>
            <person name="Rose A."/>
            <person name="Stahlberg E."/>
            <person name="Terauchi A.M."/>
            <person name="Yang P."/>
            <person name="Ball S."/>
            <person name="Bowler C."/>
            <person name="Dieckmann C.L."/>
            <person name="Gladyshev V.N."/>
            <person name="Green P."/>
            <person name="Jorgensen R."/>
            <person name="Mayfield S."/>
            <person name="Mueller-Roeber B."/>
            <person name="Rajamani S."/>
            <person name="Sayre R.T."/>
            <person name="Brokstein P."/>
            <person name="Dubchak I."/>
            <person name="Goodstein D."/>
            <person name="Hornick L."/>
            <person name="Huang Y.W."/>
            <person name="Jhaveri J."/>
            <person name="Luo Y."/>
            <person name="Martinez D."/>
            <person name="Ngau W.C."/>
            <person name="Otillar B."/>
            <person name="Poliakov A."/>
            <person name="Porter A."/>
            <person name="Szajkowski L."/>
            <person name="Werner G."/>
            <person name="Zhou K."/>
            <person name="Grigoriev I.V."/>
            <person name="Rokhsar D.S."/>
            <person name="Grossman A.R."/>
        </authorList>
    </citation>
    <scope>NUCLEOTIDE SEQUENCE [LARGE SCALE GENOMIC DNA]</scope>
    <source>
        <strain evidence="6">CC-503</strain>
    </source>
</reference>
<evidence type="ECO:0000313" key="5">
    <source>
        <dbReference type="EMBL" id="PNW77301.1"/>
    </source>
</evidence>